<protein>
    <submittedName>
        <fullName evidence="2">Uncharacterized protein</fullName>
    </submittedName>
</protein>
<keyword evidence="3" id="KW-1185">Reference proteome</keyword>
<sequence length="199" mass="21079">MLTDLITDHADALLAALLGVALTHGLNRRSRRREERAADTATLTAQVDAFTTALAAVRTVAASNRTLWERPQEKLRAAAIIGLGFLGGWARADTGGPRPITAGLAEAAHLISREVHAGKLALAHLHSPILQLAAAATPLLRHADERLAQATDAVITAAAGPDDDALDAAVRAFAQASRQALTPRPPRWTRLRSRRSPTA</sequence>
<evidence type="ECO:0000313" key="2">
    <source>
        <dbReference type="EMBL" id="MBB5108942.1"/>
    </source>
</evidence>
<evidence type="ECO:0000256" key="1">
    <source>
        <dbReference type="SAM" id="MobiDB-lite"/>
    </source>
</evidence>
<gene>
    <name evidence="2" type="ORF">FHS40_008068</name>
</gene>
<dbReference type="RefSeq" id="WP_184925836.1">
    <property type="nucleotide sequence ID" value="NZ_BMSQ01000025.1"/>
</dbReference>
<feature type="region of interest" description="Disordered" evidence="1">
    <location>
        <begin position="177"/>
        <end position="199"/>
    </location>
</feature>
<evidence type="ECO:0000313" key="3">
    <source>
        <dbReference type="Proteomes" id="UP000549009"/>
    </source>
</evidence>
<accession>A0A7W8EXD3</accession>
<comment type="caution">
    <text evidence="2">The sequence shown here is derived from an EMBL/GenBank/DDBJ whole genome shotgun (WGS) entry which is preliminary data.</text>
</comment>
<proteinExistence type="predicted"/>
<dbReference type="AlphaFoldDB" id="A0A7W8EXD3"/>
<feature type="compositionally biased region" description="Basic residues" evidence="1">
    <location>
        <begin position="187"/>
        <end position="199"/>
    </location>
</feature>
<reference evidence="2 3" key="1">
    <citation type="submission" date="2020-08" db="EMBL/GenBank/DDBJ databases">
        <title>Genomic Encyclopedia of Type Strains, Phase III (KMG-III): the genomes of soil and plant-associated and newly described type strains.</title>
        <authorList>
            <person name="Whitman W."/>
        </authorList>
    </citation>
    <scope>NUCLEOTIDE SEQUENCE [LARGE SCALE GENOMIC DNA]</scope>
    <source>
        <strain evidence="2 3">CECT 3146</strain>
    </source>
</reference>
<name>A0A7W8EXD3_STRST</name>
<dbReference type="Proteomes" id="UP000549009">
    <property type="component" value="Unassembled WGS sequence"/>
</dbReference>
<dbReference type="EMBL" id="JACHJD010000022">
    <property type="protein sequence ID" value="MBB5108942.1"/>
    <property type="molecule type" value="Genomic_DNA"/>
</dbReference>
<organism evidence="2 3">
    <name type="scientific">Streptomyces spectabilis</name>
    <dbReference type="NCBI Taxonomy" id="68270"/>
    <lineage>
        <taxon>Bacteria</taxon>
        <taxon>Bacillati</taxon>
        <taxon>Actinomycetota</taxon>
        <taxon>Actinomycetes</taxon>
        <taxon>Kitasatosporales</taxon>
        <taxon>Streptomycetaceae</taxon>
        <taxon>Streptomyces</taxon>
    </lineage>
</organism>